<gene>
    <name evidence="1" type="ORF">H8L47_25020</name>
</gene>
<dbReference type="RefSeq" id="WP_186956409.1">
    <property type="nucleotide sequence ID" value="NZ_JACOFX010000020.1"/>
</dbReference>
<organism evidence="1 2">
    <name type="scientific">Undibacterium umbellatum</name>
    <dbReference type="NCBI Taxonomy" id="2762300"/>
    <lineage>
        <taxon>Bacteria</taxon>
        <taxon>Pseudomonadati</taxon>
        <taxon>Pseudomonadota</taxon>
        <taxon>Betaproteobacteria</taxon>
        <taxon>Burkholderiales</taxon>
        <taxon>Oxalobacteraceae</taxon>
        <taxon>Undibacterium</taxon>
    </lineage>
</organism>
<accession>A0ABR6ZGI5</accession>
<keyword evidence="2" id="KW-1185">Reference proteome</keyword>
<evidence type="ECO:0000313" key="2">
    <source>
        <dbReference type="Proteomes" id="UP000646911"/>
    </source>
</evidence>
<name>A0ABR6ZGI5_9BURK</name>
<reference evidence="1 2" key="1">
    <citation type="submission" date="2020-08" db="EMBL/GenBank/DDBJ databases">
        <title>Novel species isolated from subtropical streams in China.</title>
        <authorList>
            <person name="Lu H."/>
        </authorList>
    </citation>
    <scope>NUCLEOTIDE SEQUENCE [LARGE SCALE GENOMIC DNA]</scope>
    <source>
        <strain evidence="1 2">NL8W</strain>
    </source>
</reference>
<proteinExistence type="predicted"/>
<dbReference type="Proteomes" id="UP000646911">
    <property type="component" value="Unassembled WGS sequence"/>
</dbReference>
<comment type="caution">
    <text evidence="1">The sequence shown here is derived from an EMBL/GenBank/DDBJ whole genome shotgun (WGS) entry which is preliminary data.</text>
</comment>
<sequence length="460" mass="51029">MAYKLYEDESDLSDLYKDLKLDEDSSYLNDLSILRSDPGMLPGYAEAQRDFGYSLPMSDSSNLFAPVAMPGRGAIDDDVELAKSNFLRSEKSGYATDAFDKRDLSRAGDTMTALFRKNYGYTPSAGELIQYANLNGMRSAHQLGVNRVINSPSLDSLHQIDVSPGQFKDYWAGNANFVQKRREAAQSDPLTNGYLWRTTQAEKDADPNYVRADEARKLRIMQDAQRAMRVSLTNSLDEPSRFSQSYDDMRTVWDDLKAHTRKRNDEIILSEGDSVLGKIAKYNSYPRELGFNLIDAGLGLGKLTASTYDSAMNGTLQNDVKDAIGGTIKRIGEGYVTPDTVRLAVKYGDKKFMIGNDGVGLQYKSRKANGLLDQVSRFTYGWGDSAPKFDNVLEKNLPAIPIPLPQSVSVLGQPVKLEVVPGLRQNLSGDSMMTPSSNFELSSKAFPGFGVSLELRKRKQ</sequence>
<protein>
    <submittedName>
        <fullName evidence="1">Uncharacterized protein</fullName>
    </submittedName>
</protein>
<dbReference type="EMBL" id="JACOFX010000020">
    <property type="protein sequence ID" value="MBC3910838.1"/>
    <property type="molecule type" value="Genomic_DNA"/>
</dbReference>
<evidence type="ECO:0000313" key="1">
    <source>
        <dbReference type="EMBL" id="MBC3910838.1"/>
    </source>
</evidence>